<organism evidence="4 5">
    <name type="scientific">Lentibacter algarum</name>
    <dbReference type="NCBI Taxonomy" id="576131"/>
    <lineage>
        <taxon>Bacteria</taxon>
        <taxon>Pseudomonadati</taxon>
        <taxon>Pseudomonadota</taxon>
        <taxon>Alphaproteobacteria</taxon>
        <taxon>Rhodobacterales</taxon>
        <taxon>Roseobacteraceae</taxon>
        <taxon>Lentibacter</taxon>
    </lineage>
</organism>
<dbReference type="AlphaFoldDB" id="A0A1H3JZN2"/>
<dbReference type="InterPro" id="IPR022877">
    <property type="entry name" value="UPF0173"/>
</dbReference>
<protein>
    <recommendedName>
        <fullName evidence="2">UPF0173 metal-dependent hydrolase SAMN05444486_102258</fullName>
    </recommendedName>
</protein>
<sequence>MQILWLGHGSFRYAIGGKVLLVDPWLTGNPMLPADKHDEAIEGATHILLTHAHFDHVADVLPLAKQLKIPVVGQYDLMTHWEATEGIKTIGFNKGGTIDLGNLRVTMVHAVHSSSFGTDTGPNVPGSECGFVIEGEGHSIYHSGDTEVMADMQIIHDLHSPDIGVLSAGGHFTMDMRRVAYAAKKFFKFKTLIPGHYRTFPILEQSADLLVRELPEVEVIEPEVLEPIRFT</sequence>
<evidence type="ECO:0000256" key="2">
    <source>
        <dbReference type="HAMAP-Rule" id="MF_00457"/>
    </source>
</evidence>
<evidence type="ECO:0000259" key="3">
    <source>
        <dbReference type="SMART" id="SM00849"/>
    </source>
</evidence>
<dbReference type="EMBL" id="FNPR01000002">
    <property type="protein sequence ID" value="SDY45387.1"/>
    <property type="molecule type" value="Genomic_DNA"/>
</dbReference>
<dbReference type="SUPFAM" id="SSF56281">
    <property type="entry name" value="Metallo-hydrolase/oxidoreductase"/>
    <property type="match status" value="1"/>
</dbReference>
<dbReference type="PANTHER" id="PTHR43546:SF3">
    <property type="entry name" value="UPF0173 METAL-DEPENDENT HYDROLASE MJ1163"/>
    <property type="match status" value="1"/>
</dbReference>
<dbReference type="STRING" id="576131.SAMN05444486_102258"/>
<dbReference type="SMART" id="SM00849">
    <property type="entry name" value="Lactamase_B"/>
    <property type="match status" value="1"/>
</dbReference>
<dbReference type="OrthoDB" id="9789133at2"/>
<evidence type="ECO:0000313" key="4">
    <source>
        <dbReference type="EMBL" id="SDY45387.1"/>
    </source>
</evidence>
<dbReference type="GO" id="GO:0016787">
    <property type="term" value="F:hydrolase activity"/>
    <property type="evidence" value="ECO:0007669"/>
    <property type="project" value="UniProtKB-UniRule"/>
</dbReference>
<comment type="similarity">
    <text evidence="2">Belongs to the UPF0173 family.</text>
</comment>
<dbReference type="HAMAP" id="MF_00457">
    <property type="entry name" value="UPF0173"/>
    <property type="match status" value="1"/>
</dbReference>
<dbReference type="InterPro" id="IPR001279">
    <property type="entry name" value="Metallo-B-lactamas"/>
</dbReference>
<proteinExistence type="inferred from homology"/>
<dbReference type="GeneID" id="78124331"/>
<keyword evidence="1 2" id="KW-0378">Hydrolase</keyword>
<evidence type="ECO:0000313" key="5">
    <source>
        <dbReference type="Proteomes" id="UP000199026"/>
    </source>
</evidence>
<gene>
    <name evidence="4" type="ORF">SAMN05444486_102258</name>
</gene>
<keyword evidence="5" id="KW-1185">Reference proteome</keyword>
<dbReference type="InterPro" id="IPR036866">
    <property type="entry name" value="RibonucZ/Hydroxyglut_hydro"/>
</dbReference>
<name>A0A1H3JZN2_9RHOB</name>
<dbReference type="NCBIfam" id="NF001911">
    <property type="entry name" value="PRK00685.1"/>
    <property type="match status" value="1"/>
</dbReference>
<dbReference type="InterPro" id="IPR050114">
    <property type="entry name" value="UPF0173_UPF0282_UlaG_hydrolase"/>
</dbReference>
<dbReference type="Proteomes" id="UP000199026">
    <property type="component" value="Unassembled WGS sequence"/>
</dbReference>
<evidence type="ECO:0000256" key="1">
    <source>
        <dbReference type="ARBA" id="ARBA00022801"/>
    </source>
</evidence>
<dbReference type="PANTHER" id="PTHR43546">
    <property type="entry name" value="UPF0173 METAL-DEPENDENT HYDROLASE MJ1163-RELATED"/>
    <property type="match status" value="1"/>
</dbReference>
<reference evidence="4 5" key="1">
    <citation type="submission" date="2016-10" db="EMBL/GenBank/DDBJ databases">
        <authorList>
            <person name="de Groot N.N."/>
        </authorList>
    </citation>
    <scope>NUCLEOTIDE SEQUENCE [LARGE SCALE GENOMIC DNA]</scope>
    <source>
        <strain evidence="4 5">DSM 24677</strain>
    </source>
</reference>
<accession>A0A1H3JZN2</accession>
<dbReference type="RefSeq" id="WP_089889756.1">
    <property type="nucleotide sequence ID" value="NZ_CALJFH010000002.1"/>
</dbReference>
<dbReference type="Pfam" id="PF12706">
    <property type="entry name" value="Lactamase_B_2"/>
    <property type="match status" value="1"/>
</dbReference>
<dbReference type="CDD" id="cd06262">
    <property type="entry name" value="metallo-hydrolase-like_MBL-fold"/>
    <property type="match status" value="1"/>
</dbReference>
<feature type="domain" description="Metallo-beta-lactamase" evidence="3">
    <location>
        <begin position="7"/>
        <end position="196"/>
    </location>
</feature>
<dbReference type="Gene3D" id="3.60.15.10">
    <property type="entry name" value="Ribonuclease Z/Hydroxyacylglutathione hydrolase-like"/>
    <property type="match status" value="1"/>
</dbReference>